<dbReference type="STRING" id="1005944.SAMN05192576_2226"/>
<accession>A0A1H0BTG5</accession>
<dbReference type="GO" id="GO:0016301">
    <property type="term" value="F:kinase activity"/>
    <property type="evidence" value="ECO:0007669"/>
    <property type="project" value="InterPro"/>
</dbReference>
<evidence type="ECO:0000313" key="3">
    <source>
        <dbReference type="Proteomes" id="UP000199004"/>
    </source>
</evidence>
<name>A0A1H0BTG5_9ACTN</name>
<gene>
    <name evidence="2" type="ORF">SAMN05192576_2226</name>
</gene>
<keyword evidence="3" id="KW-1185">Reference proteome</keyword>
<dbReference type="PANTHER" id="PTHR39426">
    <property type="entry name" value="HOMOLOGY TO DEATH-ON-CURING PROTEIN OF PHAGE P1"/>
    <property type="match status" value="1"/>
</dbReference>
<dbReference type="InterPro" id="IPR006440">
    <property type="entry name" value="Doc"/>
</dbReference>
<sequence>MSEPQGLDVEAVVEMNVDLCAETGESSVLLDAAGLDAALSRPWSGFGDHEAFPTLYEKAAALLHGIAARQVFENGNKRTAWVAAVTLLELNGIDIGRVETVQSDMFVRAVALDHSLEVADIAEWFQVAHLHHRSGEA</sequence>
<organism evidence="2 3">
    <name type="scientific">Nocardioides szechwanensis</name>
    <dbReference type="NCBI Taxonomy" id="1005944"/>
    <lineage>
        <taxon>Bacteria</taxon>
        <taxon>Bacillati</taxon>
        <taxon>Actinomycetota</taxon>
        <taxon>Actinomycetes</taxon>
        <taxon>Propionibacteriales</taxon>
        <taxon>Nocardioidaceae</taxon>
        <taxon>Nocardioides</taxon>
    </lineage>
</organism>
<dbReference type="PROSITE" id="PS51459">
    <property type="entry name" value="FIDO"/>
    <property type="match status" value="1"/>
</dbReference>
<dbReference type="PANTHER" id="PTHR39426:SF1">
    <property type="entry name" value="HOMOLOGY TO DEATH-ON-CURING PROTEIN OF PHAGE P1"/>
    <property type="match status" value="1"/>
</dbReference>
<proteinExistence type="predicted"/>
<dbReference type="Pfam" id="PF02661">
    <property type="entry name" value="Fic"/>
    <property type="match status" value="1"/>
</dbReference>
<reference evidence="2 3" key="1">
    <citation type="submission" date="2016-10" db="EMBL/GenBank/DDBJ databases">
        <authorList>
            <person name="de Groot N.N."/>
        </authorList>
    </citation>
    <scope>NUCLEOTIDE SEQUENCE [LARGE SCALE GENOMIC DNA]</scope>
    <source>
        <strain evidence="2 3">CGMCC 1.11147</strain>
    </source>
</reference>
<dbReference type="EMBL" id="FNIC01000003">
    <property type="protein sequence ID" value="SDN48865.1"/>
    <property type="molecule type" value="Genomic_DNA"/>
</dbReference>
<dbReference type="Proteomes" id="UP000199004">
    <property type="component" value="Unassembled WGS sequence"/>
</dbReference>
<protein>
    <submittedName>
        <fullName evidence="2">Death on curing protein</fullName>
    </submittedName>
</protein>
<dbReference type="AlphaFoldDB" id="A0A1H0BTG5"/>
<dbReference type="InterPro" id="IPR003812">
    <property type="entry name" value="Fido"/>
</dbReference>
<dbReference type="RefSeq" id="WP_170254249.1">
    <property type="nucleotide sequence ID" value="NZ_BKAE01000006.1"/>
</dbReference>
<dbReference type="Gene3D" id="1.20.120.1870">
    <property type="entry name" value="Fic/DOC protein, Fido domain"/>
    <property type="match status" value="1"/>
</dbReference>
<dbReference type="InterPro" id="IPR053737">
    <property type="entry name" value="Type_II_TA_Toxin"/>
</dbReference>
<evidence type="ECO:0000313" key="2">
    <source>
        <dbReference type="EMBL" id="SDN48865.1"/>
    </source>
</evidence>
<feature type="domain" description="Fido" evidence="1">
    <location>
        <begin position="7"/>
        <end position="127"/>
    </location>
</feature>
<dbReference type="NCBIfam" id="TIGR01550">
    <property type="entry name" value="DOC_P1"/>
    <property type="match status" value="1"/>
</dbReference>
<evidence type="ECO:0000259" key="1">
    <source>
        <dbReference type="PROSITE" id="PS51459"/>
    </source>
</evidence>